<sequence length="556" mass="62307">MSVLRSLCLLACLSGGLALQGCSSMLPEPDFVAADPESLNEWMVEGQVTIKNASGRQKAYFEYRQIDGGYQMSLRPESPVGKTKAVISGYEGEAEASLEVIDPEARELAQAVQESLPMDSMGFWLRALPATDRAELTQDDDIVSEIQESGWSIEYDNYMQVSNYRLPDQISLQKKKTSVEMALVRAETGFLSSPCPADFDIEASKQGATPALTSAYAVAHADTRPYGAAVSELVPRSGQAPLPRWIDDLDFCTQLFKVHGRIPDPRIGLYGPDSMMWRITGPLTPAGMGAGRALLLQTAHPWITAGIDEHSIVRYDPLERARRTFIHISTMVYGSMPQVMASANLVHGIHKEIKGKMPYDAGSFHKSSEYRANEVAAMVWVSATLWDTLVRMYEEIEEPLTYAEKEQLYEEAKLFNMLFGIPEEAMPRNWKEFADYNETMWLSPQLTVTDNARILKEDLFNPGSIFLAFPLWVQEVVTAANLPPSIREGYEMDYGLWERINYAWILPAAKVYNWVLPKGMGYNPVYHEAQARLKGERVGWYQQSLIKAAGVERLVN</sequence>
<evidence type="ECO:0000256" key="1">
    <source>
        <dbReference type="ARBA" id="ARBA00004459"/>
    </source>
</evidence>
<dbReference type="Proteomes" id="UP000235116">
    <property type="component" value="Chromosome"/>
</dbReference>
<dbReference type="KEGG" id="kak:Kalk_16310"/>
<comment type="subcellular location">
    <subcellularLocation>
        <location evidence="1">Cell outer membrane</location>
        <topology evidence="1">Lipid-anchor</topology>
    </subcellularLocation>
</comment>
<dbReference type="SUPFAM" id="SSF89392">
    <property type="entry name" value="Prokaryotic lipoproteins and lipoprotein localization factors"/>
    <property type="match status" value="1"/>
</dbReference>
<keyword evidence="11" id="KW-0998">Cell outer membrane</keyword>
<dbReference type="InterPro" id="IPR018713">
    <property type="entry name" value="MPAB/Lcp_cat_dom"/>
</dbReference>
<evidence type="ECO:0000256" key="11">
    <source>
        <dbReference type="ARBA" id="ARBA00023237"/>
    </source>
</evidence>
<dbReference type="CDD" id="cd16326">
    <property type="entry name" value="LolB"/>
    <property type="match status" value="1"/>
</dbReference>
<evidence type="ECO:0000256" key="7">
    <source>
        <dbReference type="ARBA" id="ARBA00022927"/>
    </source>
</evidence>
<gene>
    <name evidence="15" type="ORF">Kalk_16310</name>
</gene>
<name>A0A2K9LSS0_9GAMM</name>
<keyword evidence="5" id="KW-0813">Transport</keyword>
<dbReference type="AlphaFoldDB" id="A0A2K9LSS0"/>
<keyword evidence="9" id="KW-0564">Palmitate</keyword>
<protein>
    <recommendedName>
        <fullName evidence="4">Outer-membrane lipoprotein LolB</fullName>
    </recommendedName>
</protein>
<evidence type="ECO:0000256" key="8">
    <source>
        <dbReference type="ARBA" id="ARBA00023136"/>
    </source>
</evidence>
<dbReference type="EMBL" id="CP022684">
    <property type="protein sequence ID" value="AUM13894.1"/>
    <property type="molecule type" value="Genomic_DNA"/>
</dbReference>
<evidence type="ECO:0000256" key="2">
    <source>
        <dbReference type="ARBA" id="ARBA00009696"/>
    </source>
</evidence>
<dbReference type="GO" id="GO:0016491">
    <property type="term" value="F:oxidoreductase activity"/>
    <property type="evidence" value="ECO:0007669"/>
    <property type="project" value="InterPro"/>
</dbReference>
<comment type="similarity">
    <text evidence="2">Belongs to the LolB family.</text>
</comment>
<keyword evidence="7" id="KW-0653">Protein transport</keyword>
<evidence type="ECO:0000256" key="6">
    <source>
        <dbReference type="ARBA" id="ARBA00022729"/>
    </source>
</evidence>
<accession>A0A2K9LSS0</accession>
<evidence type="ECO:0000256" key="5">
    <source>
        <dbReference type="ARBA" id="ARBA00022448"/>
    </source>
</evidence>
<evidence type="ECO:0000256" key="3">
    <source>
        <dbReference type="ARBA" id="ARBA00011245"/>
    </source>
</evidence>
<feature type="signal peptide" evidence="13">
    <location>
        <begin position="1"/>
        <end position="20"/>
    </location>
</feature>
<organism evidence="15 16">
    <name type="scientific">Ketobacter alkanivorans</name>
    <dbReference type="NCBI Taxonomy" id="1917421"/>
    <lineage>
        <taxon>Bacteria</taxon>
        <taxon>Pseudomonadati</taxon>
        <taxon>Pseudomonadota</taxon>
        <taxon>Gammaproteobacteria</taxon>
        <taxon>Pseudomonadales</taxon>
        <taxon>Ketobacteraceae</taxon>
        <taxon>Ketobacter</taxon>
    </lineage>
</organism>
<keyword evidence="6 13" id="KW-0732">Signal</keyword>
<evidence type="ECO:0000313" key="16">
    <source>
        <dbReference type="Proteomes" id="UP000235116"/>
    </source>
</evidence>
<dbReference type="RefSeq" id="WP_101895269.1">
    <property type="nucleotide sequence ID" value="NZ_CP022684.1"/>
</dbReference>
<dbReference type="Gene3D" id="2.50.20.10">
    <property type="entry name" value="Lipoprotein localisation LolA/LolB/LppX"/>
    <property type="match status" value="1"/>
</dbReference>
<evidence type="ECO:0000313" key="15">
    <source>
        <dbReference type="EMBL" id="AUM13894.1"/>
    </source>
</evidence>
<evidence type="ECO:0000259" key="14">
    <source>
        <dbReference type="Pfam" id="PF09995"/>
    </source>
</evidence>
<dbReference type="OrthoDB" id="108890at2"/>
<keyword evidence="12" id="KW-0449">Lipoprotein</keyword>
<evidence type="ECO:0000256" key="12">
    <source>
        <dbReference type="ARBA" id="ARBA00023288"/>
    </source>
</evidence>
<proteinExistence type="inferred from homology"/>
<comment type="subunit">
    <text evidence="3">Monomer.</text>
</comment>
<feature type="chain" id="PRO_5014901393" description="Outer-membrane lipoprotein LolB" evidence="13">
    <location>
        <begin position="21"/>
        <end position="556"/>
    </location>
</feature>
<keyword evidence="10" id="KW-0143">Chaperone</keyword>
<keyword evidence="16" id="KW-1185">Reference proteome</keyword>
<dbReference type="PANTHER" id="PTHR36151:SF3">
    <property type="entry name" value="ER-BOUND OXYGENASE MPAB_MPAB'_RUBBER OXYGENASE CATALYTIC DOMAIN-CONTAINING PROTEIN"/>
    <property type="match status" value="1"/>
</dbReference>
<dbReference type="PROSITE" id="PS51257">
    <property type="entry name" value="PROKAR_LIPOPROTEIN"/>
    <property type="match status" value="1"/>
</dbReference>
<keyword evidence="8" id="KW-0472">Membrane</keyword>
<reference evidence="16" key="1">
    <citation type="submission" date="2017-08" db="EMBL/GenBank/DDBJ databases">
        <title>Direct submision.</title>
        <authorList>
            <person name="Kim S.-J."/>
            <person name="Rhee S.-K."/>
        </authorList>
    </citation>
    <scope>NUCLEOTIDE SEQUENCE [LARGE SCALE GENOMIC DNA]</scope>
    <source>
        <strain evidence="16">GI5</strain>
    </source>
</reference>
<dbReference type="Pfam" id="PF03550">
    <property type="entry name" value="LolB"/>
    <property type="match status" value="1"/>
</dbReference>
<evidence type="ECO:0000256" key="9">
    <source>
        <dbReference type="ARBA" id="ARBA00023139"/>
    </source>
</evidence>
<evidence type="ECO:0000256" key="10">
    <source>
        <dbReference type="ARBA" id="ARBA00023186"/>
    </source>
</evidence>
<evidence type="ECO:0000256" key="13">
    <source>
        <dbReference type="SAM" id="SignalP"/>
    </source>
</evidence>
<evidence type="ECO:0000256" key="4">
    <source>
        <dbReference type="ARBA" id="ARBA00016202"/>
    </source>
</evidence>
<dbReference type="InterPro" id="IPR029046">
    <property type="entry name" value="LolA/LolB/LppX"/>
</dbReference>
<dbReference type="InterPro" id="IPR004565">
    <property type="entry name" value="OM_lipoprot_LolB"/>
</dbReference>
<feature type="domain" description="ER-bound oxygenase mpaB/mpaB'/Rubber oxygenase catalytic" evidence="14">
    <location>
        <begin position="277"/>
        <end position="504"/>
    </location>
</feature>
<dbReference type="GO" id="GO:0009279">
    <property type="term" value="C:cell outer membrane"/>
    <property type="evidence" value="ECO:0007669"/>
    <property type="project" value="UniProtKB-SubCell"/>
</dbReference>
<dbReference type="Pfam" id="PF09995">
    <property type="entry name" value="MPAB_Lcp_cat"/>
    <property type="match status" value="1"/>
</dbReference>
<dbReference type="GO" id="GO:0015031">
    <property type="term" value="P:protein transport"/>
    <property type="evidence" value="ECO:0007669"/>
    <property type="project" value="UniProtKB-KW"/>
</dbReference>
<dbReference type="PANTHER" id="PTHR36151">
    <property type="entry name" value="BLR2777 PROTEIN"/>
    <property type="match status" value="1"/>
</dbReference>